<comment type="caution">
    <text evidence="1">The sequence shown here is derived from an EMBL/GenBank/DDBJ whole genome shotgun (WGS) entry which is preliminary data.</text>
</comment>
<proteinExistence type="predicted"/>
<dbReference type="Proteomes" id="UP000805193">
    <property type="component" value="Unassembled WGS sequence"/>
</dbReference>
<gene>
    <name evidence="1" type="ORF">HPB47_005758</name>
</gene>
<organism evidence="1 2">
    <name type="scientific">Ixodes persulcatus</name>
    <name type="common">Taiga tick</name>
    <dbReference type="NCBI Taxonomy" id="34615"/>
    <lineage>
        <taxon>Eukaryota</taxon>
        <taxon>Metazoa</taxon>
        <taxon>Ecdysozoa</taxon>
        <taxon>Arthropoda</taxon>
        <taxon>Chelicerata</taxon>
        <taxon>Arachnida</taxon>
        <taxon>Acari</taxon>
        <taxon>Parasitiformes</taxon>
        <taxon>Ixodida</taxon>
        <taxon>Ixodoidea</taxon>
        <taxon>Ixodidae</taxon>
        <taxon>Ixodinae</taxon>
        <taxon>Ixodes</taxon>
    </lineage>
</organism>
<evidence type="ECO:0000313" key="1">
    <source>
        <dbReference type="EMBL" id="KAG0417257.1"/>
    </source>
</evidence>
<name>A0AC60PC68_IXOPE</name>
<protein>
    <submittedName>
        <fullName evidence="1">Uncharacterized protein</fullName>
    </submittedName>
</protein>
<accession>A0AC60PC68</accession>
<evidence type="ECO:0000313" key="2">
    <source>
        <dbReference type="Proteomes" id="UP000805193"/>
    </source>
</evidence>
<dbReference type="EMBL" id="JABSTQ010010864">
    <property type="protein sequence ID" value="KAG0417257.1"/>
    <property type="molecule type" value="Genomic_DNA"/>
</dbReference>
<keyword evidence="2" id="KW-1185">Reference proteome</keyword>
<reference evidence="1 2" key="1">
    <citation type="journal article" date="2020" name="Cell">
        <title>Large-Scale Comparative Analyses of Tick Genomes Elucidate Their Genetic Diversity and Vector Capacities.</title>
        <authorList>
            <consortium name="Tick Genome and Microbiome Consortium (TIGMIC)"/>
            <person name="Jia N."/>
            <person name="Wang J."/>
            <person name="Shi W."/>
            <person name="Du L."/>
            <person name="Sun Y."/>
            <person name="Zhan W."/>
            <person name="Jiang J.F."/>
            <person name="Wang Q."/>
            <person name="Zhang B."/>
            <person name="Ji P."/>
            <person name="Bell-Sakyi L."/>
            <person name="Cui X.M."/>
            <person name="Yuan T.T."/>
            <person name="Jiang B.G."/>
            <person name="Yang W.F."/>
            <person name="Lam T.T."/>
            <person name="Chang Q.C."/>
            <person name="Ding S.J."/>
            <person name="Wang X.J."/>
            <person name="Zhu J.G."/>
            <person name="Ruan X.D."/>
            <person name="Zhao L."/>
            <person name="Wei J.T."/>
            <person name="Ye R.Z."/>
            <person name="Que T.C."/>
            <person name="Du C.H."/>
            <person name="Zhou Y.H."/>
            <person name="Cheng J.X."/>
            <person name="Dai P.F."/>
            <person name="Guo W.B."/>
            <person name="Han X.H."/>
            <person name="Huang E.J."/>
            <person name="Li L.F."/>
            <person name="Wei W."/>
            <person name="Gao Y.C."/>
            <person name="Liu J.Z."/>
            <person name="Shao H.Z."/>
            <person name="Wang X."/>
            <person name="Wang C.C."/>
            <person name="Yang T.C."/>
            <person name="Huo Q.B."/>
            <person name="Li W."/>
            <person name="Chen H.Y."/>
            <person name="Chen S.E."/>
            <person name="Zhou L.G."/>
            <person name="Ni X.B."/>
            <person name="Tian J.H."/>
            <person name="Sheng Y."/>
            <person name="Liu T."/>
            <person name="Pan Y.S."/>
            <person name="Xia L.Y."/>
            <person name="Li J."/>
            <person name="Zhao F."/>
            <person name="Cao W.C."/>
        </authorList>
    </citation>
    <scope>NUCLEOTIDE SEQUENCE [LARGE SCALE GENOMIC DNA]</scope>
    <source>
        <strain evidence="1">Iper-2018</strain>
    </source>
</reference>
<sequence length="120" mass="14006">MSALQEFDVGTDGMLWCRYCNYVSKRGFNMRRHYQRNHLGLLAPRLVSRAELVLLPPVSEGSHSQEWRWVPWTQPQCLEPTSNCCVYPVFTLVPTIPASRRYERIALLLARILAEAEWRT</sequence>